<organism evidence="3 4">
    <name type="scientific">Caerostris extrusa</name>
    <name type="common">Bark spider</name>
    <name type="synonym">Caerostris bankana</name>
    <dbReference type="NCBI Taxonomy" id="172846"/>
    <lineage>
        <taxon>Eukaryota</taxon>
        <taxon>Metazoa</taxon>
        <taxon>Ecdysozoa</taxon>
        <taxon>Arthropoda</taxon>
        <taxon>Chelicerata</taxon>
        <taxon>Arachnida</taxon>
        <taxon>Araneae</taxon>
        <taxon>Araneomorphae</taxon>
        <taxon>Entelegynae</taxon>
        <taxon>Araneoidea</taxon>
        <taxon>Araneidae</taxon>
        <taxon>Caerostris</taxon>
    </lineage>
</organism>
<protein>
    <submittedName>
        <fullName evidence="3">Uncharacterized protein</fullName>
    </submittedName>
</protein>
<feature type="transmembrane region" description="Helical" evidence="2">
    <location>
        <begin position="179"/>
        <end position="199"/>
    </location>
</feature>
<dbReference type="EMBL" id="BPLR01004931">
    <property type="protein sequence ID" value="GIX98576.1"/>
    <property type="molecule type" value="Genomic_DNA"/>
</dbReference>
<evidence type="ECO:0000256" key="2">
    <source>
        <dbReference type="SAM" id="Phobius"/>
    </source>
</evidence>
<evidence type="ECO:0000313" key="4">
    <source>
        <dbReference type="Proteomes" id="UP001054945"/>
    </source>
</evidence>
<evidence type="ECO:0000256" key="1">
    <source>
        <dbReference type="SAM" id="MobiDB-lite"/>
    </source>
</evidence>
<dbReference type="AlphaFoldDB" id="A0AAV4PRX5"/>
<evidence type="ECO:0000313" key="3">
    <source>
        <dbReference type="EMBL" id="GIX98576.1"/>
    </source>
</evidence>
<feature type="transmembrane region" description="Helical" evidence="2">
    <location>
        <begin position="219"/>
        <end position="245"/>
    </location>
</feature>
<accession>A0AAV4PRX5</accession>
<feature type="region of interest" description="Disordered" evidence="1">
    <location>
        <begin position="278"/>
        <end position="333"/>
    </location>
</feature>
<keyword evidence="2" id="KW-1133">Transmembrane helix</keyword>
<gene>
    <name evidence="3" type="primary">AVEN_214866_1</name>
    <name evidence="3" type="ORF">CEXT_462811</name>
</gene>
<dbReference type="Proteomes" id="UP001054945">
    <property type="component" value="Unassembled WGS sequence"/>
</dbReference>
<keyword evidence="4" id="KW-1185">Reference proteome</keyword>
<reference evidence="3 4" key="1">
    <citation type="submission" date="2021-06" db="EMBL/GenBank/DDBJ databases">
        <title>Caerostris extrusa draft genome.</title>
        <authorList>
            <person name="Kono N."/>
            <person name="Arakawa K."/>
        </authorList>
    </citation>
    <scope>NUCLEOTIDE SEQUENCE [LARGE SCALE GENOMIC DNA]</scope>
</reference>
<keyword evidence="2" id="KW-0472">Membrane</keyword>
<sequence>MANRCRHLIVVSGLACNYDPQSYTGGSLATGRVTQAHSRVPTGKSVGSYQTKRDTVVLQVGSWIESIYGLAWNILVIVIMSQRVTNTTEENEEMLSSTSNLSDVDYEAGEFYASVKFNNMTSEELWKYLSDNLQSEEAVKEHMLYVVVAALVLNAFWLITTLALAVGNAEKCKDMLKPWVVSTIVITITDIAATVYFIFKAVKTGDEFDIRTSFFTNLFVFYAFMFSRGAIIIWIINIALCVFVAQRAQEIEIGKSKRGPFNTDFNIMPYSLNPPYDTFETESSTRTSKNYRPHTPPPDYEGPNGKKRRPSLSSEPETMTLPLSMPSSRASLAHRPLSQSSYLYDDRVELQHRASCAAETVLHHAYENKGLVMEGEGWMGIPRPTLKSSH</sequence>
<comment type="caution">
    <text evidence="3">The sequence shown here is derived from an EMBL/GenBank/DDBJ whole genome shotgun (WGS) entry which is preliminary data.</text>
</comment>
<name>A0AAV4PRX5_CAEEX</name>
<proteinExistence type="predicted"/>
<feature type="compositionally biased region" description="Polar residues" evidence="1">
    <location>
        <begin position="281"/>
        <end position="290"/>
    </location>
</feature>
<feature type="transmembrane region" description="Helical" evidence="2">
    <location>
        <begin position="143"/>
        <end position="167"/>
    </location>
</feature>
<keyword evidence="2" id="KW-0812">Transmembrane</keyword>